<dbReference type="RefSeq" id="WP_289164273.1">
    <property type="nucleotide sequence ID" value="NZ_JASZZN010000009.1"/>
</dbReference>
<evidence type="ECO:0000256" key="5">
    <source>
        <dbReference type="ARBA" id="ARBA00022519"/>
    </source>
</evidence>
<organism evidence="12 13">
    <name type="scientific">Roseiconus lacunae</name>
    <dbReference type="NCBI Taxonomy" id="2605694"/>
    <lineage>
        <taxon>Bacteria</taxon>
        <taxon>Pseudomonadati</taxon>
        <taxon>Planctomycetota</taxon>
        <taxon>Planctomycetia</taxon>
        <taxon>Pirellulales</taxon>
        <taxon>Pirellulaceae</taxon>
        <taxon>Roseiconus</taxon>
    </lineage>
</organism>
<name>A0ABT7PJW4_9BACT</name>
<dbReference type="InterPro" id="IPR012902">
    <property type="entry name" value="N_methyl_site"/>
</dbReference>
<keyword evidence="8" id="KW-0472">Membrane</keyword>
<proteinExistence type="inferred from homology"/>
<accession>A0ABT7PJW4</accession>
<keyword evidence="5" id="KW-0997">Cell inner membrane</keyword>
<dbReference type="Pfam" id="PF12019">
    <property type="entry name" value="GspH"/>
    <property type="match status" value="1"/>
</dbReference>
<comment type="subcellular location">
    <subcellularLocation>
        <location evidence="1">Cell inner membrane</location>
        <topology evidence="1">Single-pass membrane protein</topology>
    </subcellularLocation>
</comment>
<feature type="domain" description="General secretion pathway GspH" evidence="11">
    <location>
        <begin position="38"/>
        <end position="129"/>
    </location>
</feature>
<dbReference type="InterPro" id="IPR022346">
    <property type="entry name" value="T2SS_GspH"/>
</dbReference>
<evidence type="ECO:0000256" key="4">
    <source>
        <dbReference type="ARBA" id="ARBA00022481"/>
    </source>
</evidence>
<evidence type="ECO:0000259" key="11">
    <source>
        <dbReference type="Pfam" id="PF12019"/>
    </source>
</evidence>
<dbReference type="Proteomes" id="UP001239462">
    <property type="component" value="Unassembled WGS sequence"/>
</dbReference>
<dbReference type="NCBIfam" id="TIGR02532">
    <property type="entry name" value="IV_pilin_GFxxxE"/>
    <property type="match status" value="1"/>
</dbReference>
<dbReference type="InterPro" id="IPR045584">
    <property type="entry name" value="Pilin-like"/>
</dbReference>
<comment type="similarity">
    <text evidence="9">Belongs to the GSP H family.</text>
</comment>
<evidence type="ECO:0000313" key="12">
    <source>
        <dbReference type="EMBL" id="MDM4016628.1"/>
    </source>
</evidence>
<sequence>MSLIELIVVLSLLGVFATAAMARFGRSTLGDTGARSEATVFANTLSYAQAAAIRTGRRHGVVLTGDDDRQLLTVRESFGGGQQTLDEHVISTDVAVKASHDRIWFNFEGHGTSPISVTFSGKHRRFQVTAVPLSQSVRVSEL</sequence>
<keyword evidence="3" id="KW-1003">Cell membrane</keyword>
<keyword evidence="7" id="KW-1133">Transmembrane helix</keyword>
<reference evidence="12 13" key="1">
    <citation type="submission" date="2023-06" db="EMBL/GenBank/DDBJ databases">
        <title>Roseiconus lacunae JC819 isolated from Gulf of Mannar region, Tamil Nadu.</title>
        <authorList>
            <person name="Pk S."/>
            <person name="Ch S."/>
            <person name="Ch V.R."/>
        </authorList>
    </citation>
    <scope>NUCLEOTIDE SEQUENCE [LARGE SCALE GENOMIC DNA]</scope>
    <source>
        <strain evidence="12 13">JC819</strain>
    </source>
</reference>
<comment type="caution">
    <text evidence="12">The sequence shown here is derived from an EMBL/GenBank/DDBJ whole genome shotgun (WGS) entry which is preliminary data.</text>
</comment>
<evidence type="ECO:0000256" key="3">
    <source>
        <dbReference type="ARBA" id="ARBA00022475"/>
    </source>
</evidence>
<evidence type="ECO:0000256" key="2">
    <source>
        <dbReference type="ARBA" id="ARBA00021549"/>
    </source>
</evidence>
<gene>
    <name evidence="12" type="ORF">QTN89_14375</name>
</gene>
<evidence type="ECO:0000256" key="1">
    <source>
        <dbReference type="ARBA" id="ARBA00004377"/>
    </source>
</evidence>
<evidence type="ECO:0000313" key="13">
    <source>
        <dbReference type="Proteomes" id="UP001239462"/>
    </source>
</evidence>
<dbReference type="EMBL" id="JASZZN010000009">
    <property type="protein sequence ID" value="MDM4016628.1"/>
    <property type="molecule type" value="Genomic_DNA"/>
</dbReference>
<protein>
    <recommendedName>
        <fullName evidence="2">Type II secretion system protein H</fullName>
    </recommendedName>
    <alternativeName>
        <fullName evidence="10">General secretion pathway protein H</fullName>
    </alternativeName>
</protein>
<keyword evidence="13" id="KW-1185">Reference proteome</keyword>
<evidence type="ECO:0000256" key="6">
    <source>
        <dbReference type="ARBA" id="ARBA00022692"/>
    </source>
</evidence>
<evidence type="ECO:0000256" key="8">
    <source>
        <dbReference type="ARBA" id="ARBA00023136"/>
    </source>
</evidence>
<evidence type="ECO:0000256" key="7">
    <source>
        <dbReference type="ARBA" id="ARBA00022989"/>
    </source>
</evidence>
<evidence type="ECO:0000256" key="9">
    <source>
        <dbReference type="ARBA" id="ARBA00025772"/>
    </source>
</evidence>
<keyword evidence="4" id="KW-0488">Methylation</keyword>
<keyword evidence="6" id="KW-0812">Transmembrane</keyword>
<evidence type="ECO:0000256" key="10">
    <source>
        <dbReference type="ARBA" id="ARBA00030775"/>
    </source>
</evidence>
<dbReference type="SUPFAM" id="SSF54523">
    <property type="entry name" value="Pili subunits"/>
    <property type="match status" value="1"/>
</dbReference>